<protein>
    <submittedName>
        <fullName evidence="1">Uncharacterized protein</fullName>
    </submittedName>
</protein>
<evidence type="ECO:0000313" key="1">
    <source>
        <dbReference type="EMBL" id="KAH7653919.1"/>
    </source>
</evidence>
<organism evidence="1 2">
    <name type="scientific">Dioscorea alata</name>
    <name type="common">Purple yam</name>
    <dbReference type="NCBI Taxonomy" id="55571"/>
    <lineage>
        <taxon>Eukaryota</taxon>
        <taxon>Viridiplantae</taxon>
        <taxon>Streptophyta</taxon>
        <taxon>Embryophyta</taxon>
        <taxon>Tracheophyta</taxon>
        <taxon>Spermatophyta</taxon>
        <taxon>Magnoliopsida</taxon>
        <taxon>Liliopsida</taxon>
        <taxon>Dioscoreales</taxon>
        <taxon>Dioscoreaceae</taxon>
        <taxon>Dioscorea</taxon>
    </lineage>
</organism>
<accession>A0ACB7U0U2</accession>
<gene>
    <name evidence="1" type="ORF">IHE45_19G110500</name>
</gene>
<evidence type="ECO:0000313" key="2">
    <source>
        <dbReference type="Proteomes" id="UP000827976"/>
    </source>
</evidence>
<keyword evidence="2" id="KW-1185">Reference proteome</keyword>
<name>A0ACB7U0U2_DIOAL</name>
<sequence length="150" mass="16234">MEKSASPKRQALSSSLFSFFSDHELLQPAGTAGRSSPSPRVSARGLREGRLPTARVPSSRVCPGLSAPRVSSSTAGLCSAVRSATATAAAAEQRTELHGRMVGSFDFDVFVSCSLKVFSSLFAGSGYRWRRRRVIWIGFVFRVRDLIGIH</sequence>
<reference evidence="2" key="1">
    <citation type="journal article" date="2022" name="Nat. Commun.">
        <title>Chromosome evolution and the genetic basis of agronomically important traits in greater yam.</title>
        <authorList>
            <person name="Bredeson J.V."/>
            <person name="Lyons J.B."/>
            <person name="Oniyinde I.O."/>
            <person name="Okereke N.R."/>
            <person name="Kolade O."/>
            <person name="Nnabue I."/>
            <person name="Nwadili C.O."/>
            <person name="Hribova E."/>
            <person name="Parker M."/>
            <person name="Nwogha J."/>
            <person name="Shu S."/>
            <person name="Carlson J."/>
            <person name="Kariba R."/>
            <person name="Muthemba S."/>
            <person name="Knop K."/>
            <person name="Barton G.J."/>
            <person name="Sherwood A.V."/>
            <person name="Lopez-Montes A."/>
            <person name="Asiedu R."/>
            <person name="Jamnadass R."/>
            <person name="Muchugi A."/>
            <person name="Goodstein D."/>
            <person name="Egesi C.N."/>
            <person name="Featherston J."/>
            <person name="Asfaw A."/>
            <person name="Simpson G.G."/>
            <person name="Dolezel J."/>
            <person name="Hendre P.S."/>
            <person name="Van Deynze A."/>
            <person name="Kumar P.L."/>
            <person name="Obidiegwu J.E."/>
            <person name="Bhattacharjee R."/>
            <person name="Rokhsar D.S."/>
        </authorList>
    </citation>
    <scope>NUCLEOTIDE SEQUENCE [LARGE SCALE GENOMIC DNA]</scope>
    <source>
        <strain evidence="2">cv. TDa95/00328</strain>
    </source>
</reference>
<dbReference type="EMBL" id="CM037029">
    <property type="protein sequence ID" value="KAH7653919.1"/>
    <property type="molecule type" value="Genomic_DNA"/>
</dbReference>
<comment type="caution">
    <text evidence="1">The sequence shown here is derived from an EMBL/GenBank/DDBJ whole genome shotgun (WGS) entry which is preliminary data.</text>
</comment>
<proteinExistence type="predicted"/>
<dbReference type="Proteomes" id="UP000827976">
    <property type="component" value="Chromosome 19"/>
</dbReference>